<dbReference type="Proteomes" id="UP001620626">
    <property type="component" value="Unassembled WGS sequence"/>
</dbReference>
<gene>
    <name evidence="1" type="ORF">niasHT_026108</name>
</gene>
<sequence length="124" mass="14643">MNNSLHNANGIKQRHRPAPNSIHGLQIGQAFQVYKRGDGVEEEQYLLQTIFSCRYPTIWRFFDVLRMDQRARDADYVSCVNGEELPMKKKKFRKADKRIFEHYENFDAQNEFLRGISNNCVMDP</sequence>
<comment type="caution">
    <text evidence="1">The sequence shown here is derived from an EMBL/GenBank/DDBJ whole genome shotgun (WGS) entry which is preliminary data.</text>
</comment>
<evidence type="ECO:0000313" key="1">
    <source>
        <dbReference type="EMBL" id="KAL3105375.1"/>
    </source>
</evidence>
<evidence type="ECO:0000313" key="2">
    <source>
        <dbReference type="Proteomes" id="UP001620626"/>
    </source>
</evidence>
<dbReference type="AlphaFoldDB" id="A0ABD2KQZ6"/>
<reference evidence="1 2" key="1">
    <citation type="submission" date="2024-10" db="EMBL/GenBank/DDBJ databases">
        <authorList>
            <person name="Kim D."/>
        </authorList>
    </citation>
    <scope>NUCLEOTIDE SEQUENCE [LARGE SCALE GENOMIC DNA]</scope>
    <source>
        <strain evidence="1">BH-2024</strain>
    </source>
</reference>
<dbReference type="EMBL" id="JBICBT010000688">
    <property type="protein sequence ID" value="KAL3105375.1"/>
    <property type="molecule type" value="Genomic_DNA"/>
</dbReference>
<organism evidence="1 2">
    <name type="scientific">Heterodera trifolii</name>
    <dbReference type="NCBI Taxonomy" id="157864"/>
    <lineage>
        <taxon>Eukaryota</taxon>
        <taxon>Metazoa</taxon>
        <taxon>Ecdysozoa</taxon>
        <taxon>Nematoda</taxon>
        <taxon>Chromadorea</taxon>
        <taxon>Rhabditida</taxon>
        <taxon>Tylenchina</taxon>
        <taxon>Tylenchomorpha</taxon>
        <taxon>Tylenchoidea</taxon>
        <taxon>Heteroderidae</taxon>
        <taxon>Heteroderinae</taxon>
        <taxon>Heterodera</taxon>
    </lineage>
</organism>
<name>A0ABD2KQZ6_9BILA</name>
<proteinExistence type="predicted"/>
<accession>A0ABD2KQZ6</accession>
<protein>
    <submittedName>
        <fullName evidence="1">Uncharacterized protein</fullName>
    </submittedName>
</protein>
<keyword evidence="2" id="KW-1185">Reference proteome</keyword>